<dbReference type="PANTHER" id="PTHR45138">
    <property type="entry name" value="REGULATORY COMPONENTS OF SENSORY TRANSDUCTION SYSTEM"/>
    <property type="match status" value="1"/>
</dbReference>
<dbReference type="HOGENOM" id="CLU_054181_0_0_0"/>
<dbReference type="eggNOG" id="COG3706">
    <property type="taxonomic scope" value="Bacteria"/>
</dbReference>
<dbReference type="GO" id="GO:0005886">
    <property type="term" value="C:plasma membrane"/>
    <property type="evidence" value="ECO:0007669"/>
    <property type="project" value="TreeGrafter"/>
</dbReference>
<dbReference type="AlphaFoldDB" id="F8E984"/>
<keyword evidence="6" id="KW-1185">Reference proteome</keyword>
<dbReference type="NCBIfam" id="TIGR00254">
    <property type="entry name" value="GGDEF"/>
    <property type="match status" value="1"/>
</dbReference>
<dbReference type="SMART" id="SM00267">
    <property type="entry name" value="GGDEF"/>
    <property type="match status" value="1"/>
</dbReference>
<sequence>MIVVVALTAITTYNSAKEDVLNIAENDAVRIGTIIVKHYQYDLFNKNKLNEGWSSLEIDMFDRHVKDFLSPFEIHKIKVFNSNSEIIYSNEMDIIGIKDKNNESLIKALQGKINSHLVHEDEIVDLSEEKQLNADVVETYFPVYNEKGEIVGAMELYVDVTRYRDEVIHRVTTSVVSISAILIVVFAISYFIVRMGSKEVKTLLDRLYNMAVYDTLTGIYNRGAIIEQANKELSLMKRRIINGEPPKCLGIIMTDLDHFKKINDTYGHQAGDKVLCEFTERIRQSLREYDIYGRWGGEEFVILLPETDHRKAAAAAERLRKIIMEEPFSINGTSLNITASFGVTCCYDPYESFDTLLAKADEAMYKAKESGRNRVVSKQ</sequence>
<reference evidence="6" key="2">
    <citation type="submission" date="2011-06" db="EMBL/GenBank/DDBJ databases">
        <title>The complete genome of Flexistipes sinusarabici DSM 4947.</title>
        <authorList>
            <person name="Lucas S."/>
            <person name="Han J."/>
            <person name="Lapidus A."/>
            <person name="Bruce D."/>
            <person name="Goodwin L."/>
            <person name="Pitluck S."/>
            <person name="Peters L."/>
            <person name="Kyrpides N."/>
            <person name="Mavromatis K."/>
            <person name="Ivanova N."/>
            <person name="Mikhailova N."/>
            <person name="Chertkov O."/>
            <person name="Detter J.C."/>
            <person name="Tapia R."/>
            <person name="Han C."/>
            <person name="Land M."/>
            <person name="Hauser L."/>
            <person name="Markowitz V."/>
            <person name="Cheng J.-F."/>
            <person name="Hugenholtz P."/>
            <person name="Woyke T."/>
            <person name="Wu D."/>
            <person name="Spring S."/>
            <person name="Schroeder M."/>
            <person name="Brambilla E."/>
            <person name="Klenk H.-P."/>
            <person name="Eisen J.A."/>
        </authorList>
    </citation>
    <scope>NUCLEOTIDE SEQUENCE [LARGE SCALE GENOMIC DNA]</scope>
    <source>
        <strain evidence="6">DSM 4947 / MAS 10</strain>
    </source>
</reference>
<name>F8E984_FLESM</name>
<dbReference type="PROSITE" id="PS50887">
    <property type="entry name" value="GGDEF"/>
    <property type="match status" value="1"/>
</dbReference>
<feature type="transmembrane region" description="Helical" evidence="3">
    <location>
        <begin position="171"/>
        <end position="193"/>
    </location>
</feature>
<keyword evidence="3" id="KW-0472">Membrane</keyword>
<dbReference type="SUPFAM" id="SSF55073">
    <property type="entry name" value="Nucleotide cyclase"/>
    <property type="match status" value="1"/>
</dbReference>
<proteinExistence type="predicted"/>
<organism evidence="5 6">
    <name type="scientific">Flexistipes sinusarabici (strain ATCC 49648 / DSM 4947 / MAS 10)</name>
    <dbReference type="NCBI Taxonomy" id="717231"/>
    <lineage>
        <taxon>Bacteria</taxon>
        <taxon>Pseudomonadati</taxon>
        <taxon>Deferribacterota</taxon>
        <taxon>Deferribacteres</taxon>
        <taxon>Deferribacterales</taxon>
        <taxon>Flexistipitaceae</taxon>
        <taxon>Flexistipes</taxon>
    </lineage>
</organism>
<dbReference type="InterPro" id="IPR050469">
    <property type="entry name" value="Diguanylate_Cyclase"/>
</dbReference>
<keyword evidence="3" id="KW-0812">Transmembrane</keyword>
<dbReference type="EMBL" id="CP002858">
    <property type="protein sequence ID" value="AEI15286.1"/>
    <property type="molecule type" value="Genomic_DNA"/>
</dbReference>
<dbReference type="GO" id="GO:0052621">
    <property type="term" value="F:diguanylate cyclase activity"/>
    <property type="evidence" value="ECO:0007669"/>
    <property type="project" value="UniProtKB-EC"/>
</dbReference>
<protein>
    <recommendedName>
        <fullName evidence="1">diguanylate cyclase</fullName>
        <ecNumber evidence="1">2.7.7.65</ecNumber>
    </recommendedName>
</protein>
<dbReference type="EC" id="2.7.7.65" evidence="1"/>
<dbReference type="Proteomes" id="UP000006621">
    <property type="component" value="Chromosome"/>
</dbReference>
<keyword evidence="3" id="KW-1133">Transmembrane helix</keyword>
<gene>
    <name evidence="5" type="ordered locus">Flexsi_1637</name>
</gene>
<dbReference type="GO" id="GO:1902201">
    <property type="term" value="P:negative regulation of bacterial-type flagellum-dependent cell motility"/>
    <property type="evidence" value="ECO:0007669"/>
    <property type="project" value="TreeGrafter"/>
</dbReference>
<dbReference type="GO" id="GO:0043709">
    <property type="term" value="P:cell adhesion involved in single-species biofilm formation"/>
    <property type="evidence" value="ECO:0007669"/>
    <property type="project" value="TreeGrafter"/>
</dbReference>
<dbReference type="PANTHER" id="PTHR45138:SF9">
    <property type="entry name" value="DIGUANYLATE CYCLASE DGCM-RELATED"/>
    <property type="match status" value="1"/>
</dbReference>
<reference evidence="5 6" key="1">
    <citation type="journal article" date="2011" name="Stand. Genomic Sci.">
        <title>Genome sequence of the moderately thermophilic halophile Flexistipes sinusarabici strain (MAS10).</title>
        <authorList>
            <person name="Lapidus A."/>
            <person name="Chertkov O."/>
            <person name="Nolan M."/>
            <person name="Lucas S."/>
            <person name="Hammon N."/>
            <person name="Deshpande S."/>
            <person name="Cheng J.F."/>
            <person name="Tapia R."/>
            <person name="Han C."/>
            <person name="Goodwin L."/>
            <person name="Pitluck S."/>
            <person name="Liolios K."/>
            <person name="Pagani I."/>
            <person name="Ivanova N."/>
            <person name="Huntemann M."/>
            <person name="Mavromatis K."/>
            <person name="Mikhailova N."/>
            <person name="Pati A."/>
            <person name="Chen A."/>
            <person name="Palaniappan K."/>
            <person name="Land M."/>
            <person name="Hauser L."/>
            <person name="Brambilla E.M."/>
            <person name="Rohde M."/>
            <person name="Abt B."/>
            <person name="Spring S."/>
            <person name="Goker M."/>
            <person name="Bristow J."/>
            <person name="Eisen J.A."/>
            <person name="Markowitz V."/>
            <person name="Hugenholtz P."/>
            <person name="Kyrpides N.C."/>
            <person name="Klenk H.P."/>
            <person name="Woyke T."/>
        </authorList>
    </citation>
    <scope>NUCLEOTIDE SEQUENCE [LARGE SCALE GENOMIC DNA]</scope>
    <source>
        <strain evidence="6">DSM 4947 / MAS 10</strain>
    </source>
</reference>
<accession>F8E984</accession>
<evidence type="ECO:0000256" key="3">
    <source>
        <dbReference type="SAM" id="Phobius"/>
    </source>
</evidence>
<feature type="domain" description="GGDEF" evidence="4">
    <location>
        <begin position="247"/>
        <end position="379"/>
    </location>
</feature>
<dbReference type="STRING" id="717231.Flexsi_1637"/>
<evidence type="ECO:0000259" key="4">
    <source>
        <dbReference type="PROSITE" id="PS50887"/>
    </source>
</evidence>
<dbReference type="InterPro" id="IPR029787">
    <property type="entry name" value="Nucleotide_cyclase"/>
</dbReference>
<comment type="catalytic activity">
    <reaction evidence="2">
        <text>2 GTP = 3',3'-c-di-GMP + 2 diphosphate</text>
        <dbReference type="Rhea" id="RHEA:24898"/>
        <dbReference type="ChEBI" id="CHEBI:33019"/>
        <dbReference type="ChEBI" id="CHEBI:37565"/>
        <dbReference type="ChEBI" id="CHEBI:58805"/>
        <dbReference type="EC" id="2.7.7.65"/>
    </reaction>
</comment>
<dbReference type="CDD" id="cd01949">
    <property type="entry name" value="GGDEF"/>
    <property type="match status" value="1"/>
</dbReference>
<evidence type="ECO:0000256" key="1">
    <source>
        <dbReference type="ARBA" id="ARBA00012528"/>
    </source>
</evidence>
<evidence type="ECO:0000256" key="2">
    <source>
        <dbReference type="ARBA" id="ARBA00034247"/>
    </source>
</evidence>
<dbReference type="Gene3D" id="3.30.70.270">
    <property type="match status" value="1"/>
</dbReference>
<dbReference type="Pfam" id="PF00990">
    <property type="entry name" value="GGDEF"/>
    <property type="match status" value="1"/>
</dbReference>
<evidence type="ECO:0000313" key="6">
    <source>
        <dbReference type="Proteomes" id="UP000006621"/>
    </source>
</evidence>
<dbReference type="InterPro" id="IPR043128">
    <property type="entry name" value="Rev_trsase/Diguanyl_cyclase"/>
</dbReference>
<dbReference type="InterPro" id="IPR000160">
    <property type="entry name" value="GGDEF_dom"/>
</dbReference>
<evidence type="ECO:0000313" key="5">
    <source>
        <dbReference type="EMBL" id="AEI15286.1"/>
    </source>
</evidence>
<dbReference type="FunFam" id="3.30.70.270:FF:000001">
    <property type="entry name" value="Diguanylate cyclase domain protein"/>
    <property type="match status" value="1"/>
</dbReference>
<dbReference type="KEGG" id="fsi:Flexsi_1637"/>